<dbReference type="AlphaFoldDB" id="A0A3B0VI58"/>
<dbReference type="EMBL" id="UOEU01001048">
    <property type="protein sequence ID" value="VAW43225.1"/>
    <property type="molecule type" value="Genomic_DNA"/>
</dbReference>
<accession>A0A3B0VI58</accession>
<dbReference type="Pfam" id="PF00179">
    <property type="entry name" value="UQ_con"/>
    <property type="match status" value="1"/>
</dbReference>
<gene>
    <name evidence="2" type="ORF">MNBD_CHLOROFLEXI01-601</name>
</gene>
<dbReference type="InterPro" id="IPR000608">
    <property type="entry name" value="UBC"/>
</dbReference>
<name>A0A3B0VI58_9ZZZZ</name>
<dbReference type="SUPFAM" id="SSF54495">
    <property type="entry name" value="UBC-like"/>
    <property type="match status" value="1"/>
</dbReference>
<evidence type="ECO:0000259" key="1">
    <source>
        <dbReference type="Pfam" id="PF00179"/>
    </source>
</evidence>
<dbReference type="CDD" id="cd00195">
    <property type="entry name" value="UBCc_UEV"/>
    <property type="match status" value="1"/>
</dbReference>
<feature type="domain" description="UBC core" evidence="1">
    <location>
        <begin position="78"/>
        <end position="158"/>
    </location>
</feature>
<organism evidence="2">
    <name type="scientific">hydrothermal vent metagenome</name>
    <dbReference type="NCBI Taxonomy" id="652676"/>
    <lineage>
        <taxon>unclassified sequences</taxon>
        <taxon>metagenomes</taxon>
        <taxon>ecological metagenomes</taxon>
    </lineage>
</organism>
<evidence type="ECO:0000313" key="2">
    <source>
        <dbReference type="EMBL" id="VAW43225.1"/>
    </source>
</evidence>
<dbReference type="InterPro" id="IPR016135">
    <property type="entry name" value="UBQ-conjugating_enzyme/RWD"/>
</dbReference>
<dbReference type="Gene3D" id="3.10.110.10">
    <property type="entry name" value="Ubiquitin Conjugating Enzyme"/>
    <property type="match status" value="1"/>
</dbReference>
<proteinExistence type="predicted"/>
<protein>
    <recommendedName>
        <fullName evidence="1">UBC core domain-containing protein</fullName>
    </recommendedName>
</protein>
<reference evidence="2" key="1">
    <citation type="submission" date="2018-06" db="EMBL/GenBank/DDBJ databases">
        <authorList>
            <person name="Zhirakovskaya E."/>
        </authorList>
    </citation>
    <scope>NUCLEOTIDE SEQUENCE</scope>
</reference>
<sequence>MGSKIVNRQSKIDNKTMAFDIRETRLRNDHKQIRALVNRSEFIHILTTEGDPVEKYLIRFTCKGVEKINSAGKPMLRESHEVSIYLHAEYPLKQPQLKWRTPIFHPNIHVTGAVCIGPWWAAKSLDELLLTLGEMVQYKNFDPKDPMNSKAAAWALRHKSIFPIDRRSLKGQSLEDLIVLGEDEPDELSINIL</sequence>